<protein>
    <submittedName>
        <fullName evidence="1">Uncharacterized protein</fullName>
    </submittedName>
</protein>
<proteinExistence type="predicted"/>
<organism evidence="1 2">
    <name type="scientific">Dreissena polymorpha</name>
    <name type="common">Zebra mussel</name>
    <name type="synonym">Mytilus polymorpha</name>
    <dbReference type="NCBI Taxonomy" id="45954"/>
    <lineage>
        <taxon>Eukaryota</taxon>
        <taxon>Metazoa</taxon>
        <taxon>Spiralia</taxon>
        <taxon>Lophotrochozoa</taxon>
        <taxon>Mollusca</taxon>
        <taxon>Bivalvia</taxon>
        <taxon>Autobranchia</taxon>
        <taxon>Heteroconchia</taxon>
        <taxon>Euheterodonta</taxon>
        <taxon>Imparidentia</taxon>
        <taxon>Neoheterodontei</taxon>
        <taxon>Myida</taxon>
        <taxon>Dreissenoidea</taxon>
        <taxon>Dreissenidae</taxon>
        <taxon>Dreissena</taxon>
    </lineage>
</organism>
<dbReference type="EMBL" id="JAIWYP010000011">
    <property type="protein sequence ID" value="KAH3733789.1"/>
    <property type="molecule type" value="Genomic_DNA"/>
</dbReference>
<gene>
    <name evidence="1" type="ORF">DPMN_040224</name>
</gene>
<reference evidence="1" key="2">
    <citation type="submission" date="2020-11" db="EMBL/GenBank/DDBJ databases">
        <authorList>
            <person name="McCartney M.A."/>
            <person name="Auch B."/>
            <person name="Kono T."/>
            <person name="Mallez S."/>
            <person name="Becker A."/>
            <person name="Gohl D.M."/>
            <person name="Silverstein K.A.T."/>
            <person name="Koren S."/>
            <person name="Bechman K.B."/>
            <person name="Herman A."/>
            <person name="Abrahante J.E."/>
            <person name="Garbe J."/>
        </authorList>
    </citation>
    <scope>NUCLEOTIDE SEQUENCE</scope>
    <source>
        <strain evidence="1">Duluth1</strain>
        <tissue evidence="1">Whole animal</tissue>
    </source>
</reference>
<evidence type="ECO:0000313" key="2">
    <source>
        <dbReference type="Proteomes" id="UP000828390"/>
    </source>
</evidence>
<sequence>MSSGAAFYNWIMNANRRCFSFAICTSYGYLCECQPRSQFAHRMAIYASVNLVRNLHIVWLSMRVSTSFAICTSYGYLCECQPRSQFAHRMAIYASVNLVRNLHIVWLSMRVSTSFAICTSYGYLCECQPRFSDDIFSGEHTDVSQL</sequence>
<accession>A0A9D4CXA7</accession>
<dbReference type="AlphaFoldDB" id="A0A9D4CXA7"/>
<dbReference type="Proteomes" id="UP000828390">
    <property type="component" value="Unassembled WGS sequence"/>
</dbReference>
<keyword evidence="2" id="KW-1185">Reference proteome</keyword>
<evidence type="ECO:0000313" key="1">
    <source>
        <dbReference type="EMBL" id="KAH3733789.1"/>
    </source>
</evidence>
<comment type="caution">
    <text evidence="1">The sequence shown here is derived from an EMBL/GenBank/DDBJ whole genome shotgun (WGS) entry which is preliminary data.</text>
</comment>
<name>A0A9D4CXA7_DREPO</name>
<reference evidence="1" key="1">
    <citation type="journal article" date="2019" name="bioRxiv">
        <title>The Genome of the Zebra Mussel, Dreissena polymorpha: A Resource for Invasive Species Research.</title>
        <authorList>
            <person name="McCartney M.A."/>
            <person name="Auch B."/>
            <person name="Kono T."/>
            <person name="Mallez S."/>
            <person name="Zhang Y."/>
            <person name="Obille A."/>
            <person name="Becker A."/>
            <person name="Abrahante J.E."/>
            <person name="Garbe J."/>
            <person name="Badalamenti J.P."/>
            <person name="Herman A."/>
            <person name="Mangelson H."/>
            <person name="Liachko I."/>
            <person name="Sullivan S."/>
            <person name="Sone E.D."/>
            <person name="Koren S."/>
            <person name="Silverstein K.A.T."/>
            <person name="Beckman K.B."/>
            <person name="Gohl D.M."/>
        </authorList>
    </citation>
    <scope>NUCLEOTIDE SEQUENCE</scope>
    <source>
        <strain evidence="1">Duluth1</strain>
        <tissue evidence="1">Whole animal</tissue>
    </source>
</reference>